<dbReference type="RefSeq" id="WP_146682298.1">
    <property type="nucleotide sequence ID" value="NZ_CP019646.1"/>
</dbReference>
<evidence type="ECO:0000313" key="13">
    <source>
        <dbReference type="Proteomes" id="UP000188181"/>
    </source>
</evidence>
<comment type="pathway">
    <text evidence="3 10">Carbohydrate metabolism; galactose metabolism.</text>
</comment>
<dbReference type="NCBIfam" id="TIGR01179">
    <property type="entry name" value="galE"/>
    <property type="match status" value="1"/>
</dbReference>
<keyword evidence="8 10" id="KW-0413">Isomerase</keyword>
<keyword evidence="9 10" id="KW-0119">Carbohydrate metabolism</keyword>
<dbReference type="SUPFAM" id="SSF51735">
    <property type="entry name" value="NAD(P)-binding Rossmann-fold domains"/>
    <property type="match status" value="1"/>
</dbReference>
<evidence type="ECO:0000256" key="6">
    <source>
        <dbReference type="ARBA" id="ARBA00018569"/>
    </source>
</evidence>
<evidence type="ECO:0000313" key="12">
    <source>
        <dbReference type="EMBL" id="AQQ70002.1"/>
    </source>
</evidence>
<keyword evidence="7 10" id="KW-0520">NAD</keyword>
<sequence>MNVLVCGGAGYIGSNMTAMLEAAGHTPVVYDNLSKGHREPVKEAKFVYGDLSDYDCLLRTFKNFEIEAVMHFAAFIEVGESVNDPLRYYENNFSNTRTLLRAMETAGIKKFVFSSTAAVFGTPENTPITENESKTPINPYGESKLAVEKMCGFLSQTGRLNYAALRYFNAAGAGRGSTLGEDHCPESHLIPLIIQAAMGKRDDIKIFGTDYETKDGTCIRDYIHVEDLCSAHLLALNRLDETPEQIYNLGNGTGYSVRQVIDAVKRVSGRDFRVTETSRRPGDPPVLTSDSTKAREILGWKPKTPQLEKIVESAWKWHTSRPDGYKG</sequence>
<proteinExistence type="inferred from homology"/>
<organism evidence="12 13">
    <name type="scientific">Limihaloglobus sulfuriphilus</name>
    <dbReference type="NCBI Taxonomy" id="1851148"/>
    <lineage>
        <taxon>Bacteria</taxon>
        <taxon>Pseudomonadati</taxon>
        <taxon>Planctomycetota</taxon>
        <taxon>Phycisphaerae</taxon>
        <taxon>Sedimentisphaerales</taxon>
        <taxon>Sedimentisphaeraceae</taxon>
        <taxon>Limihaloglobus</taxon>
    </lineage>
</organism>
<dbReference type="Gene3D" id="3.40.50.720">
    <property type="entry name" value="NAD(P)-binding Rossmann-like Domain"/>
    <property type="match status" value="1"/>
</dbReference>
<dbReference type="EC" id="5.1.3.2" evidence="5 10"/>
<gene>
    <name evidence="12" type="primary">galE</name>
    <name evidence="12" type="ORF">SMSP2_00339</name>
</gene>
<evidence type="ECO:0000256" key="10">
    <source>
        <dbReference type="RuleBase" id="RU366046"/>
    </source>
</evidence>
<evidence type="ECO:0000256" key="2">
    <source>
        <dbReference type="ARBA" id="ARBA00001911"/>
    </source>
</evidence>
<dbReference type="UniPathway" id="UPA00214"/>
<dbReference type="Proteomes" id="UP000188181">
    <property type="component" value="Chromosome"/>
</dbReference>
<dbReference type="KEGG" id="pbas:SMSP2_00339"/>
<comment type="subunit">
    <text evidence="10">Homodimer.</text>
</comment>
<keyword evidence="13" id="KW-1185">Reference proteome</keyword>
<evidence type="ECO:0000256" key="8">
    <source>
        <dbReference type="ARBA" id="ARBA00023235"/>
    </source>
</evidence>
<evidence type="ECO:0000256" key="3">
    <source>
        <dbReference type="ARBA" id="ARBA00004947"/>
    </source>
</evidence>
<dbReference type="PANTHER" id="PTHR43725:SF53">
    <property type="entry name" value="UDP-ARABINOSE 4-EPIMERASE 1"/>
    <property type="match status" value="1"/>
</dbReference>
<dbReference type="GO" id="GO:0033499">
    <property type="term" value="P:galactose catabolic process via UDP-galactose, Leloir pathway"/>
    <property type="evidence" value="ECO:0007669"/>
    <property type="project" value="TreeGrafter"/>
</dbReference>
<protein>
    <recommendedName>
        <fullName evidence="6 10">UDP-glucose 4-epimerase</fullName>
        <ecNumber evidence="5 10">5.1.3.2</ecNumber>
    </recommendedName>
</protein>
<dbReference type="PANTHER" id="PTHR43725">
    <property type="entry name" value="UDP-GLUCOSE 4-EPIMERASE"/>
    <property type="match status" value="1"/>
</dbReference>
<dbReference type="InterPro" id="IPR001509">
    <property type="entry name" value="Epimerase_deHydtase"/>
</dbReference>
<evidence type="ECO:0000256" key="5">
    <source>
        <dbReference type="ARBA" id="ARBA00013189"/>
    </source>
</evidence>
<dbReference type="OrthoDB" id="258549at2"/>
<evidence type="ECO:0000256" key="7">
    <source>
        <dbReference type="ARBA" id="ARBA00023027"/>
    </source>
</evidence>
<comment type="catalytic activity">
    <reaction evidence="1 10">
        <text>UDP-alpha-D-glucose = UDP-alpha-D-galactose</text>
        <dbReference type="Rhea" id="RHEA:22168"/>
        <dbReference type="ChEBI" id="CHEBI:58885"/>
        <dbReference type="ChEBI" id="CHEBI:66914"/>
        <dbReference type="EC" id="5.1.3.2"/>
    </reaction>
</comment>
<dbReference type="EMBL" id="CP019646">
    <property type="protein sequence ID" value="AQQ70002.1"/>
    <property type="molecule type" value="Genomic_DNA"/>
</dbReference>
<evidence type="ECO:0000256" key="1">
    <source>
        <dbReference type="ARBA" id="ARBA00000083"/>
    </source>
</evidence>
<dbReference type="CDD" id="cd05247">
    <property type="entry name" value="UDP_G4E_1_SDR_e"/>
    <property type="match status" value="1"/>
</dbReference>
<evidence type="ECO:0000256" key="4">
    <source>
        <dbReference type="ARBA" id="ARBA00007637"/>
    </source>
</evidence>
<dbReference type="AlphaFoldDB" id="A0A1Q2MCM6"/>
<dbReference type="InterPro" id="IPR005886">
    <property type="entry name" value="UDP_G4E"/>
</dbReference>
<dbReference type="InterPro" id="IPR036291">
    <property type="entry name" value="NAD(P)-bd_dom_sf"/>
</dbReference>
<feature type="domain" description="NAD-dependent epimerase/dehydratase" evidence="11">
    <location>
        <begin position="3"/>
        <end position="250"/>
    </location>
</feature>
<reference evidence="13" key="1">
    <citation type="submission" date="2017-02" db="EMBL/GenBank/DDBJ databases">
        <title>Comparative genomics and description of representatives of a novel lineage of planctomycetes thriving in anoxic sediments.</title>
        <authorList>
            <person name="Spring S."/>
            <person name="Bunk B."/>
            <person name="Sproer C."/>
        </authorList>
    </citation>
    <scope>NUCLEOTIDE SEQUENCE [LARGE SCALE GENOMIC DNA]</scope>
    <source>
        <strain evidence="13">SM-Chi-D1</strain>
    </source>
</reference>
<dbReference type="Gene3D" id="3.90.25.10">
    <property type="entry name" value="UDP-galactose 4-epimerase, domain 1"/>
    <property type="match status" value="1"/>
</dbReference>
<comment type="cofactor">
    <cofactor evidence="2 10">
        <name>NAD(+)</name>
        <dbReference type="ChEBI" id="CHEBI:57540"/>
    </cofactor>
</comment>
<name>A0A1Q2MCM6_9BACT</name>
<dbReference type="Pfam" id="PF01370">
    <property type="entry name" value="Epimerase"/>
    <property type="match status" value="1"/>
</dbReference>
<evidence type="ECO:0000259" key="11">
    <source>
        <dbReference type="Pfam" id="PF01370"/>
    </source>
</evidence>
<accession>A0A1Q2MCM6</accession>
<dbReference type="STRING" id="1851148.SMSP2_00339"/>
<comment type="similarity">
    <text evidence="4 10">Belongs to the NAD(P)-dependent epimerase/dehydratase family.</text>
</comment>
<evidence type="ECO:0000256" key="9">
    <source>
        <dbReference type="ARBA" id="ARBA00023277"/>
    </source>
</evidence>
<dbReference type="GO" id="GO:0003978">
    <property type="term" value="F:UDP-glucose 4-epimerase activity"/>
    <property type="evidence" value="ECO:0007669"/>
    <property type="project" value="UniProtKB-UniRule"/>
</dbReference>